<dbReference type="Proteomes" id="UP000199181">
    <property type="component" value="Unassembled WGS sequence"/>
</dbReference>
<evidence type="ECO:0000256" key="1">
    <source>
        <dbReference type="ARBA" id="ARBA00022729"/>
    </source>
</evidence>
<dbReference type="GO" id="GO:0007155">
    <property type="term" value="P:cell adhesion"/>
    <property type="evidence" value="ECO:0007669"/>
    <property type="project" value="InterPro"/>
</dbReference>
<dbReference type="Gene3D" id="4.10.1080.10">
    <property type="entry name" value="TSP type-3 repeat"/>
    <property type="match status" value="1"/>
</dbReference>
<dbReference type="InterPro" id="IPR028974">
    <property type="entry name" value="TSP_type-3_rpt"/>
</dbReference>
<sequence>MHGRTRSIALRTGMLWIMGCGSMSFAGSSGLFESVVQATPPPMRPLCAQTCSPTSSCNTRCILTPGEPATCGDIGRCAAADVDEDGVVSAKDNCPRVFNPTQTDCDGDGRGDACETDPGAYAFKANTMTLCHFDADRHISGITVELYTADVYQDSSCLHLPDRYLKREVSSVHCGFHSASTCKSRVAQRVQELAAQGYQPITDSDQDVCPQPRI</sequence>
<dbReference type="GO" id="GO:0005509">
    <property type="term" value="F:calcium ion binding"/>
    <property type="evidence" value="ECO:0007669"/>
    <property type="project" value="InterPro"/>
</dbReference>
<evidence type="ECO:0000313" key="3">
    <source>
        <dbReference type="Proteomes" id="UP000199181"/>
    </source>
</evidence>
<proteinExistence type="predicted"/>
<dbReference type="InterPro" id="IPR003367">
    <property type="entry name" value="Thrombospondin_3-like_rpt"/>
</dbReference>
<dbReference type="AlphaFoldDB" id="A0A1I0F8L5"/>
<dbReference type="SUPFAM" id="SSF103647">
    <property type="entry name" value="TSP type-3 repeat"/>
    <property type="match status" value="1"/>
</dbReference>
<gene>
    <name evidence="2" type="ORF">SAMN05443639_103289</name>
</gene>
<dbReference type="EMBL" id="FOIJ01000003">
    <property type="protein sequence ID" value="SET53801.1"/>
    <property type="molecule type" value="Genomic_DNA"/>
</dbReference>
<dbReference type="Pfam" id="PF02412">
    <property type="entry name" value="TSP_3"/>
    <property type="match status" value="1"/>
</dbReference>
<reference evidence="3" key="1">
    <citation type="submission" date="2016-10" db="EMBL/GenBank/DDBJ databases">
        <authorList>
            <person name="Varghese N."/>
            <person name="Submissions S."/>
        </authorList>
    </citation>
    <scope>NUCLEOTIDE SEQUENCE [LARGE SCALE GENOMIC DNA]</scope>
    <source>
        <strain evidence="3">DSM 16858</strain>
    </source>
</reference>
<protein>
    <submittedName>
        <fullName evidence="2">Thrombospondin type 3 repeat-containing protein</fullName>
    </submittedName>
</protein>
<keyword evidence="1" id="KW-0732">Signal</keyword>
<accession>A0A1I0F8L5</accession>
<keyword evidence="3" id="KW-1185">Reference proteome</keyword>
<name>A0A1I0F8L5_9BACT</name>
<organism evidence="2 3">
    <name type="scientific">Stigmatella erecta</name>
    <dbReference type="NCBI Taxonomy" id="83460"/>
    <lineage>
        <taxon>Bacteria</taxon>
        <taxon>Pseudomonadati</taxon>
        <taxon>Myxococcota</taxon>
        <taxon>Myxococcia</taxon>
        <taxon>Myxococcales</taxon>
        <taxon>Cystobacterineae</taxon>
        <taxon>Archangiaceae</taxon>
        <taxon>Stigmatella</taxon>
    </lineage>
</organism>
<evidence type="ECO:0000313" key="2">
    <source>
        <dbReference type="EMBL" id="SET53801.1"/>
    </source>
</evidence>